<dbReference type="PANTHER" id="PTHR47354:SF8">
    <property type="entry name" value="1,2-PHENYLACETYL-COA EPOXIDASE, SUBUNIT E"/>
    <property type="match status" value="1"/>
</dbReference>
<evidence type="ECO:0000256" key="6">
    <source>
        <dbReference type="ARBA" id="ARBA00022723"/>
    </source>
</evidence>
<dbReference type="SUPFAM" id="SSF52343">
    <property type="entry name" value="Ferredoxin reductase-like, C-terminal NADP-linked domain"/>
    <property type="match status" value="1"/>
</dbReference>
<dbReference type="CDD" id="cd06198">
    <property type="entry name" value="FNR_like_3"/>
    <property type="match status" value="1"/>
</dbReference>
<keyword evidence="10" id="KW-0408">Iron</keyword>
<evidence type="ECO:0000256" key="1">
    <source>
        <dbReference type="ARBA" id="ARBA00001974"/>
    </source>
</evidence>
<comment type="cofactor">
    <cofactor evidence="1">
        <name>FAD</name>
        <dbReference type="ChEBI" id="CHEBI:57692"/>
    </cofactor>
</comment>
<evidence type="ECO:0000313" key="16">
    <source>
        <dbReference type="Proteomes" id="UP001303211"/>
    </source>
</evidence>
<keyword evidence="8 13" id="KW-1133">Transmembrane helix</keyword>
<evidence type="ECO:0000256" key="2">
    <source>
        <dbReference type="ARBA" id="ARBA00004141"/>
    </source>
</evidence>
<keyword evidence="3" id="KW-0285">Flavoprotein</keyword>
<keyword evidence="5" id="KW-0001">2Fe-2S</keyword>
<dbReference type="InterPro" id="IPR013130">
    <property type="entry name" value="Fe3_Rdtase_TM_dom"/>
</dbReference>
<evidence type="ECO:0000256" key="9">
    <source>
        <dbReference type="ARBA" id="ARBA00023002"/>
    </source>
</evidence>
<evidence type="ECO:0000256" key="13">
    <source>
        <dbReference type="SAM" id="Phobius"/>
    </source>
</evidence>
<sequence>MKRIKTSLFGLFAGMTALWLVAEAPALAAAKGVFQWRHLLVQYTGLLAMGAMSVAMLLAVRPAWLEPRLHGLDKMYRLHKWLGVAGLVLAITHWLWAQGPKWLVQAGLLTRPGRGPRAPEALEILRLLRSLRGLAENLGEKAFYIAVILIALALIKRFPYRHFFRTHRWLALVYLVLVFHSVVLLDFAYWRQPVGWAMGLLLASGSVAAGISLLRRIGAQRKALGEIVRLDYLDAVQVHAVTLQLKTPWAGHEAGQFAFVTFDEAEGAHPFTMSSAWTGDGRLLFLIKALGDYTRTLGHALRVGDTAIVEGPYGRFHFEGSAQRQIWIGAGIGVTPFVARMQALAAQPDGRSVDFFHVTAEVDERALALLRADAQAAGVRLHLVVSRRGDTDSLFTGERLRAQVPDWLQADVWFCGPANFGDALQQDLVAHGLAPGHFQRELFEMR</sequence>
<dbReference type="Pfam" id="PF08022">
    <property type="entry name" value="FAD_binding_8"/>
    <property type="match status" value="1"/>
</dbReference>
<dbReference type="InterPro" id="IPR013112">
    <property type="entry name" value="FAD-bd_8"/>
</dbReference>
<keyword evidence="7" id="KW-0274">FAD</keyword>
<feature type="transmembrane region" description="Helical" evidence="13">
    <location>
        <begin position="142"/>
        <end position="159"/>
    </location>
</feature>
<dbReference type="PROSITE" id="PS51384">
    <property type="entry name" value="FAD_FR"/>
    <property type="match status" value="1"/>
</dbReference>
<feature type="transmembrane region" description="Helical" evidence="13">
    <location>
        <begin position="81"/>
        <end position="97"/>
    </location>
</feature>
<protein>
    <submittedName>
        <fullName evidence="15">Ferric reductase-like transmembrane domain-containing protein</fullName>
    </submittedName>
</protein>
<keyword evidence="4 13" id="KW-0812">Transmembrane</keyword>
<reference evidence="15 16" key="1">
    <citation type="submission" date="2023-03" db="EMBL/GenBank/DDBJ databases">
        <title>Diaphorobacter basophil sp. nov., isolated from a sewage-treatment plant.</title>
        <authorList>
            <person name="Yang K."/>
        </authorList>
    </citation>
    <scope>NUCLEOTIDE SEQUENCE [LARGE SCALE GENOMIC DNA]</scope>
    <source>
        <strain evidence="15 16">Y-1</strain>
    </source>
</reference>
<comment type="subcellular location">
    <subcellularLocation>
        <location evidence="2">Membrane</location>
        <topology evidence="2">Multi-pass membrane protein</topology>
    </subcellularLocation>
</comment>
<keyword evidence="16" id="KW-1185">Reference proteome</keyword>
<dbReference type="InterPro" id="IPR017927">
    <property type="entry name" value="FAD-bd_FR_type"/>
</dbReference>
<dbReference type="PANTHER" id="PTHR47354">
    <property type="entry name" value="NADH OXIDOREDUCTASE HCR"/>
    <property type="match status" value="1"/>
</dbReference>
<evidence type="ECO:0000256" key="11">
    <source>
        <dbReference type="ARBA" id="ARBA00023014"/>
    </source>
</evidence>
<dbReference type="Gene3D" id="3.40.50.80">
    <property type="entry name" value="Nucleotide-binding domain of ferredoxin-NADP reductase (FNR) module"/>
    <property type="match status" value="1"/>
</dbReference>
<evidence type="ECO:0000256" key="8">
    <source>
        <dbReference type="ARBA" id="ARBA00022989"/>
    </source>
</evidence>
<dbReference type="SUPFAM" id="SSF63380">
    <property type="entry name" value="Riboflavin synthase domain-like"/>
    <property type="match status" value="1"/>
</dbReference>
<keyword evidence="11" id="KW-0411">Iron-sulfur</keyword>
<keyword evidence="6" id="KW-0479">Metal-binding</keyword>
<dbReference type="InterPro" id="IPR039261">
    <property type="entry name" value="FNR_nucleotide-bd"/>
</dbReference>
<feature type="transmembrane region" description="Helical" evidence="13">
    <location>
        <begin position="40"/>
        <end position="60"/>
    </location>
</feature>
<evidence type="ECO:0000259" key="14">
    <source>
        <dbReference type="PROSITE" id="PS51384"/>
    </source>
</evidence>
<dbReference type="EMBL" id="CP136921">
    <property type="protein sequence ID" value="WOO34443.1"/>
    <property type="molecule type" value="Genomic_DNA"/>
</dbReference>
<name>A0ABZ0JBG8_9BURK</name>
<evidence type="ECO:0000256" key="12">
    <source>
        <dbReference type="ARBA" id="ARBA00023136"/>
    </source>
</evidence>
<dbReference type="Gene3D" id="2.40.30.10">
    <property type="entry name" value="Translation factors"/>
    <property type="match status" value="1"/>
</dbReference>
<dbReference type="Pfam" id="PF01794">
    <property type="entry name" value="Ferric_reduct"/>
    <property type="match status" value="1"/>
</dbReference>
<keyword evidence="12 13" id="KW-0472">Membrane</keyword>
<evidence type="ECO:0000256" key="10">
    <source>
        <dbReference type="ARBA" id="ARBA00023004"/>
    </source>
</evidence>
<accession>A0ABZ0JBG8</accession>
<evidence type="ECO:0000256" key="5">
    <source>
        <dbReference type="ARBA" id="ARBA00022714"/>
    </source>
</evidence>
<evidence type="ECO:0000256" key="4">
    <source>
        <dbReference type="ARBA" id="ARBA00022692"/>
    </source>
</evidence>
<feature type="transmembrane region" description="Helical" evidence="13">
    <location>
        <begin position="196"/>
        <end position="214"/>
    </location>
</feature>
<dbReference type="InterPro" id="IPR050415">
    <property type="entry name" value="MRET"/>
</dbReference>
<evidence type="ECO:0000256" key="3">
    <source>
        <dbReference type="ARBA" id="ARBA00022630"/>
    </source>
</evidence>
<evidence type="ECO:0000256" key="7">
    <source>
        <dbReference type="ARBA" id="ARBA00022827"/>
    </source>
</evidence>
<evidence type="ECO:0000313" key="15">
    <source>
        <dbReference type="EMBL" id="WOO34443.1"/>
    </source>
</evidence>
<dbReference type="Proteomes" id="UP001303211">
    <property type="component" value="Chromosome"/>
</dbReference>
<feature type="transmembrane region" description="Helical" evidence="13">
    <location>
        <begin position="171"/>
        <end position="190"/>
    </location>
</feature>
<gene>
    <name evidence="15" type="ORF">P4826_11410</name>
</gene>
<keyword evidence="9" id="KW-0560">Oxidoreductase</keyword>
<organism evidence="15 16">
    <name type="scientific">Diaphorobacter limosus</name>
    <dbReference type="NCBI Taxonomy" id="3036128"/>
    <lineage>
        <taxon>Bacteria</taxon>
        <taxon>Pseudomonadati</taxon>
        <taxon>Pseudomonadota</taxon>
        <taxon>Betaproteobacteria</taxon>
        <taxon>Burkholderiales</taxon>
        <taxon>Comamonadaceae</taxon>
        <taxon>Diaphorobacter</taxon>
    </lineage>
</organism>
<dbReference type="InterPro" id="IPR017938">
    <property type="entry name" value="Riboflavin_synthase-like_b-brl"/>
</dbReference>
<feature type="domain" description="FAD-binding FR-type" evidence="14">
    <location>
        <begin position="220"/>
        <end position="319"/>
    </location>
</feature>
<proteinExistence type="predicted"/>